<organism evidence="2 3">
    <name type="scientific">Propioniciclava tarda</name>
    <dbReference type="NCBI Taxonomy" id="433330"/>
    <lineage>
        <taxon>Bacteria</taxon>
        <taxon>Bacillati</taxon>
        <taxon>Actinomycetota</taxon>
        <taxon>Actinomycetes</taxon>
        <taxon>Propionibacteriales</taxon>
        <taxon>Propionibacteriaceae</taxon>
        <taxon>Propioniciclava</taxon>
    </lineage>
</organism>
<proteinExistence type="predicted"/>
<dbReference type="OrthoDB" id="3731837at2"/>
<reference evidence="2 3" key="1">
    <citation type="submission" date="2019-01" db="EMBL/GenBank/DDBJ databases">
        <title>Lactibacter flavus gen. nov., sp. nov., a novel bacterium of the family Propionibacteriaceae isolated from raw milk and dairy products.</title>
        <authorList>
            <person name="Huptas C."/>
            <person name="Wenning M."/>
            <person name="Breitenwieser F."/>
            <person name="Doll E."/>
            <person name="Von Neubeck M."/>
            <person name="Busse H.-J."/>
            <person name="Scherer S."/>
        </authorList>
    </citation>
    <scope>NUCLEOTIDE SEQUENCE [LARGE SCALE GENOMIC DNA]</scope>
    <source>
        <strain evidence="2 3">DSM 22130</strain>
    </source>
</reference>
<comment type="caution">
    <text evidence="2">The sequence shown here is derived from an EMBL/GenBank/DDBJ whole genome shotgun (WGS) entry which is preliminary data.</text>
</comment>
<dbReference type="Proteomes" id="UP000291933">
    <property type="component" value="Unassembled WGS sequence"/>
</dbReference>
<evidence type="ECO:0000256" key="1">
    <source>
        <dbReference type="SAM" id="MobiDB-lite"/>
    </source>
</evidence>
<dbReference type="EMBL" id="SDMR01000001">
    <property type="protein sequence ID" value="TBT96277.1"/>
    <property type="molecule type" value="Genomic_DNA"/>
</dbReference>
<accession>A0A4Q9KNU4</accession>
<feature type="region of interest" description="Disordered" evidence="1">
    <location>
        <begin position="1"/>
        <end position="60"/>
    </location>
</feature>
<dbReference type="Pfam" id="PF17227">
    <property type="entry name" value="DUF5302"/>
    <property type="match status" value="1"/>
</dbReference>
<sequence>MSEPEKQDETPDPKEAMRKALEAKKTASKAHNDAGSGPKSLGATSKGAASKRQFRRKSGG</sequence>
<name>A0A4Q9KNU4_PROTD</name>
<gene>
    <name evidence="2" type="ORF">ET996_01005</name>
</gene>
<dbReference type="InterPro" id="IPR035172">
    <property type="entry name" value="DUF5302"/>
</dbReference>
<dbReference type="RefSeq" id="WP_131170689.1">
    <property type="nucleotide sequence ID" value="NZ_FXTL01000001.1"/>
</dbReference>
<feature type="compositionally biased region" description="Basic and acidic residues" evidence="1">
    <location>
        <begin position="1"/>
        <end position="25"/>
    </location>
</feature>
<protein>
    <recommendedName>
        <fullName evidence="4">DUF5302 domain-containing protein</fullName>
    </recommendedName>
</protein>
<evidence type="ECO:0000313" key="3">
    <source>
        <dbReference type="Proteomes" id="UP000291933"/>
    </source>
</evidence>
<evidence type="ECO:0000313" key="2">
    <source>
        <dbReference type="EMBL" id="TBT96277.1"/>
    </source>
</evidence>
<dbReference type="AlphaFoldDB" id="A0A4Q9KNU4"/>
<evidence type="ECO:0008006" key="4">
    <source>
        <dbReference type="Google" id="ProtNLM"/>
    </source>
</evidence>
<keyword evidence="3" id="KW-1185">Reference proteome</keyword>